<keyword evidence="1" id="KW-0472">Membrane</keyword>
<feature type="transmembrane region" description="Helical" evidence="1">
    <location>
        <begin position="35"/>
        <end position="54"/>
    </location>
</feature>
<evidence type="ECO:0000313" key="2">
    <source>
        <dbReference type="EMBL" id="AQQ70605.1"/>
    </source>
</evidence>
<organism evidence="2 3">
    <name type="scientific">Limihaloglobus sulfuriphilus</name>
    <dbReference type="NCBI Taxonomy" id="1851148"/>
    <lineage>
        <taxon>Bacteria</taxon>
        <taxon>Pseudomonadati</taxon>
        <taxon>Planctomycetota</taxon>
        <taxon>Phycisphaerae</taxon>
        <taxon>Sedimentisphaerales</taxon>
        <taxon>Sedimentisphaeraceae</taxon>
        <taxon>Limihaloglobus</taxon>
    </lineage>
</organism>
<feature type="transmembrane region" description="Helical" evidence="1">
    <location>
        <begin position="9"/>
        <end position="29"/>
    </location>
</feature>
<dbReference type="EMBL" id="CP019646">
    <property type="protein sequence ID" value="AQQ70605.1"/>
    <property type="molecule type" value="Genomic_DNA"/>
</dbReference>
<sequence>MKIDKNKIFILFLAFNYAALTASLLGIAVSDTVEAVFIKRIFIVIAFFAAVWLCRNFHVRLMPQRGRLKSGRFAAALRFFTYLVTILAAVTFVSPYWIYESSAGWIQLVGIFVVAVAGAADLLVTAVLWSPLKLPAESLIKDEEAVKEISG</sequence>
<feature type="transmembrane region" description="Helical" evidence="1">
    <location>
        <begin position="105"/>
        <end position="129"/>
    </location>
</feature>
<name>A0A1Q2MD35_9BACT</name>
<gene>
    <name evidence="2" type="ORF">SMSP2_00959</name>
</gene>
<evidence type="ECO:0000313" key="3">
    <source>
        <dbReference type="Proteomes" id="UP000188181"/>
    </source>
</evidence>
<dbReference type="KEGG" id="pbas:SMSP2_00959"/>
<keyword evidence="1" id="KW-1133">Transmembrane helix</keyword>
<keyword evidence="1" id="KW-0812">Transmembrane</keyword>
<protein>
    <submittedName>
        <fullName evidence="2">Uncharacterized protein</fullName>
    </submittedName>
</protein>
<accession>A0A1Q2MD35</accession>
<dbReference type="AlphaFoldDB" id="A0A1Q2MD35"/>
<dbReference type="RefSeq" id="WP_146682856.1">
    <property type="nucleotide sequence ID" value="NZ_CP019646.1"/>
</dbReference>
<feature type="transmembrane region" description="Helical" evidence="1">
    <location>
        <begin position="75"/>
        <end position="99"/>
    </location>
</feature>
<dbReference type="Proteomes" id="UP000188181">
    <property type="component" value="Chromosome"/>
</dbReference>
<evidence type="ECO:0000256" key="1">
    <source>
        <dbReference type="SAM" id="Phobius"/>
    </source>
</evidence>
<proteinExistence type="predicted"/>
<keyword evidence="3" id="KW-1185">Reference proteome</keyword>
<reference evidence="3" key="1">
    <citation type="submission" date="2017-02" db="EMBL/GenBank/DDBJ databases">
        <title>Comparative genomics and description of representatives of a novel lineage of planctomycetes thriving in anoxic sediments.</title>
        <authorList>
            <person name="Spring S."/>
            <person name="Bunk B."/>
            <person name="Sproer C."/>
        </authorList>
    </citation>
    <scope>NUCLEOTIDE SEQUENCE [LARGE SCALE GENOMIC DNA]</scope>
    <source>
        <strain evidence="3">SM-Chi-D1</strain>
    </source>
</reference>